<organism evidence="1 2">
    <name type="scientific">Pedobacter antarcticus</name>
    <dbReference type="NCBI Taxonomy" id="34086"/>
    <lineage>
        <taxon>Bacteria</taxon>
        <taxon>Pseudomonadati</taxon>
        <taxon>Bacteroidota</taxon>
        <taxon>Sphingobacteriia</taxon>
        <taxon>Sphingobacteriales</taxon>
        <taxon>Sphingobacteriaceae</taxon>
        <taxon>Pedobacter</taxon>
    </lineage>
</organism>
<dbReference type="EMBL" id="FONS01000002">
    <property type="protein sequence ID" value="SFE72459.1"/>
    <property type="molecule type" value="Genomic_DNA"/>
</dbReference>
<name>A0A1I2CW05_9SPHI</name>
<dbReference type="AlphaFoldDB" id="A0A1I2CW05"/>
<accession>A0A1I2CW05</accession>
<dbReference type="Proteomes" id="UP000183129">
    <property type="component" value="Unassembled WGS sequence"/>
</dbReference>
<sequence length="255" mass="28576">MDNFNLLRRVSFVAMVILCVTGCKNGNPPEPTISFDQALLKSNGRMQIMNGQAPPALDWENIAFMPSPPNVNPIPVPWQSGLGGRKIDDDIINDYKKKDGWELVYNTFNTSQVYNPSYFMLYNKYKGIIRTYFYFVTPSAYPSSNISYLLTLRGAKGPQSPMLNFAAKDIIKVDSNTNEVSQIQAYTVSNTGSWYATDFELAYDKNTSLTDFNDLQLNWSINPNTISQITLNGIETGTISGTVTQNKPELIFSVI</sequence>
<reference evidence="1 2" key="1">
    <citation type="submission" date="2016-10" db="EMBL/GenBank/DDBJ databases">
        <authorList>
            <person name="de Groot N.N."/>
        </authorList>
    </citation>
    <scope>NUCLEOTIDE SEQUENCE [LARGE SCALE GENOMIC DNA]</scope>
    <source>
        <strain evidence="1 2">ATCC 51969</strain>
    </source>
</reference>
<protein>
    <submittedName>
        <fullName evidence="1">Uncharacterized protein</fullName>
    </submittedName>
</protein>
<evidence type="ECO:0000313" key="1">
    <source>
        <dbReference type="EMBL" id="SFE72459.1"/>
    </source>
</evidence>
<proteinExistence type="predicted"/>
<gene>
    <name evidence="1" type="ORF">SAMN03003324_01225</name>
</gene>
<evidence type="ECO:0000313" key="2">
    <source>
        <dbReference type="Proteomes" id="UP000183129"/>
    </source>
</evidence>
<dbReference type="RefSeq" id="WP_037437575.1">
    <property type="nucleotide sequence ID" value="NZ_FONS01000002.1"/>
</dbReference>